<keyword evidence="7" id="KW-0472">Membrane</keyword>
<gene>
    <name evidence="9" type="ORF">GCM10010191_49220</name>
</gene>
<feature type="transmembrane region" description="Helical" evidence="7">
    <location>
        <begin position="90"/>
        <end position="115"/>
    </location>
</feature>
<evidence type="ECO:0000313" key="10">
    <source>
        <dbReference type="Proteomes" id="UP001501231"/>
    </source>
</evidence>
<organism evidence="9 10">
    <name type="scientific">Actinomadura vinacea</name>
    <dbReference type="NCBI Taxonomy" id="115336"/>
    <lineage>
        <taxon>Bacteria</taxon>
        <taxon>Bacillati</taxon>
        <taxon>Actinomycetota</taxon>
        <taxon>Actinomycetes</taxon>
        <taxon>Streptosporangiales</taxon>
        <taxon>Thermomonosporaceae</taxon>
        <taxon>Actinomadura</taxon>
    </lineage>
</organism>
<keyword evidence="2" id="KW-0479">Metal-binding</keyword>
<evidence type="ECO:0000256" key="7">
    <source>
        <dbReference type="SAM" id="Phobius"/>
    </source>
</evidence>
<keyword evidence="3 6" id="KW-0378">Hydrolase</keyword>
<evidence type="ECO:0000256" key="2">
    <source>
        <dbReference type="ARBA" id="ARBA00022723"/>
    </source>
</evidence>
<comment type="caution">
    <text evidence="9">The sequence shown here is derived from an EMBL/GenBank/DDBJ whole genome shotgun (WGS) entry which is preliminary data.</text>
</comment>
<reference evidence="9 10" key="1">
    <citation type="journal article" date="2019" name="Int. J. Syst. Evol. Microbiol.">
        <title>The Global Catalogue of Microorganisms (GCM) 10K type strain sequencing project: providing services to taxonomists for standard genome sequencing and annotation.</title>
        <authorList>
            <consortium name="The Broad Institute Genomics Platform"/>
            <consortium name="The Broad Institute Genome Sequencing Center for Infectious Disease"/>
            <person name="Wu L."/>
            <person name="Ma J."/>
        </authorList>
    </citation>
    <scope>NUCLEOTIDE SEQUENCE [LARGE SCALE GENOMIC DNA]</scope>
    <source>
        <strain evidence="9 10">JCM 3325</strain>
    </source>
</reference>
<comment type="similarity">
    <text evidence="6">Belongs to the peptidase M48 family.</text>
</comment>
<evidence type="ECO:0000256" key="3">
    <source>
        <dbReference type="ARBA" id="ARBA00022801"/>
    </source>
</evidence>
<keyword evidence="5 6" id="KW-0482">Metalloprotease</keyword>
<dbReference type="Gene3D" id="3.30.2010.10">
    <property type="entry name" value="Metalloproteases ('zincins'), catalytic domain"/>
    <property type="match status" value="1"/>
</dbReference>
<evidence type="ECO:0000256" key="4">
    <source>
        <dbReference type="ARBA" id="ARBA00022833"/>
    </source>
</evidence>
<dbReference type="InterPro" id="IPR052173">
    <property type="entry name" value="Beta-lactam_resp_regulator"/>
</dbReference>
<feature type="transmembrane region" description="Helical" evidence="7">
    <location>
        <begin position="6"/>
        <end position="22"/>
    </location>
</feature>
<evidence type="ECO:0000259" key="8">
    <source>
        <dbReference type="Pfam" id="PF01435"/>
    </source>
</evidence>
<dbReference type="PANTHER" id="PTHR34978:SF3">
    <property type="entry name" value="SLR0241 PROTEIN"/>
    <property type="match status" value="1"/>
</dbReference>
<dbReference type="InterPro" id="IPR001915">
    <property type="entry name" value="Peptidase_M48"/>
</dbReference>
<dbReference type="Pfam" id="PF01435">
    <property type="entry name" value="Peptidase_M48"/>
    <property type="match status" value="1"/>
</dbReference>
<evidence type="ECO:0000256" key="6">
    <source>
        <dbReference type="RuleBase" id="RU003983"/>
    </source>
</evidence>
<sequence length="316" mass="33373">MTAAISLLAYAAALGGGGPWLLRRSSWAERSPRLGILVWQAASVSVLGAIMLAGLALVVPIANAPHGLADLLAACRLMLQAHYGSGPQPIAAYVGILVAGGVVLWTTCQILIVFITAVRQRRRHLETLNMVARRRLDIGALVVEHAQPMAYCLPGRRRCVVVSTGALDRLSSEQLAAVLAHERAHLKGRHDLVLNFARAIGRAFPAVPLLRAAKDEIARLVELLADDTAARHHDRTTLAAALVTVANGWAPAMAMGAGGGTAVVRVRRLLAPHAPLSRAARLTGGFGVALFLALPVTLAANPAIIALLERHCHLPL</sequence>
<accession>A0ABN3JGT0</accession>
<feature type="transmembrane region" description="Helical" evidence="7">
    <location>
        <begin position="34"/>
        <end position="62"/>
    </location>
</feature>
<keyword evidence="7" id="KW-0812">Transmembrane</keyword>
<evidence type="ECO:0000256" key="5">
    <source>
        <dbReference type="ARBA" id="ARBA00023049"/>
    </source>
</evidence>
<keyword evidence="10" id="KW-1185">Reference proteome</keyword>
<keyword evidence="7" id="KW-1133">Transmembrane helix</keyword>
<proteinExistence type="inferred from homology"/>
<comment type="cofactor">
    <cofactor evidence="6">
        <name>Zn(2+)</name>
        <dbReference type="ChEBI" id="CHEBI:29105"/>
    </cofactor>
    <text evidence="6">Binds 1 zinc ion per subunit.</text>
</comment>
<evidence type="ECO:0000256" key="1">
    <source>
        <dbReference type="ARBA" id="ARBA00022670"/>
    </source>
</evidence>
<evidence type="ECO:0000313" key="9">
    <source>
        <dbReference type="EMBL" id="GAA2429963.1"/>
    </source>
</evidence>
<keyword evidence="1 6" id="KW-0645">Protease</keyword>
<dbReference type="EMBL" id="BAAARW010000020">
    <property type="protein sequence ID" value="GAA2429963.1"/>
    <property type="molecule type" value="Genomic_DNA"/>
</dbReference>
<dbReference type="Proteomes" id="UP001501231">
    <property type="component" value="Unassembled WGS sequence"/>
</dbReference>
<feature type="domain" description="Peptidase M48" evidence="8">
    <location>
        <begin position="142"/>
        <end position="196"/>
    </location>
</feature>
<dbReference type="CDD" id="cd07326">
    <property type="entry name" value="M56_BlaR1_MecR1_like"/>
    <property type="match status" value="1"/>
</dbReference>
<name>A0ABN3JGT0_9ACTN</name>
<dbReference type="RefSeq" id="WP_344591935.1">
    <property type="nucleotide sequence ID" value="NZ_BAAARW010000020.1"/>
</dbReference>
<protein>
    <submittedName>
        <fullName evidence="9">M56 family metallopeptidase</fullName>
    </submittedName>
</protein>
<dbReference type="PANTHER" id="PTHR34978">
    <property type="entry name" value="POSSIBLE SENSOR-TRANSDUCER PROTEIN BLAR"/>
    <property type="match status" value="1"/>
</dbReference>
<feature type="transmembrane region" description="Helical" evidence="7">
    <location>
        <begin position="286"/>
        <end position="308"/>
    </location>
</feature>
<keyword evidence="4 6" id="KW-0862">Zinc</keyword>